<keyword evidence="3 6" id="KW-0677">Repeat</keyword>
<evidence type="ECO:0000256" key="2">
    <source>
        <dbReference type="ARBA" id="ARBA00022723"/>
    </source>
</evidence>
<sequence length="179" mass="19511">MVDLARRNFFKAKKLTTAPAIRLPWVINEATFIDGCTQCGDCLTSCPENIIQKGEGGFPEVNFLKGECTFCQQCVESCEQPLFVARGLPPASNAWDLDISIKGDCLAVNDVFCQSCQDSCETEAISFKYINSSVPQPQIKLSDCTNCGACVAICPQSSIQLTPKNSVGEQPSDTNRRVK</sequence>
<evidence type="ECO:0000313" key="9">
    <source>
        <dbReference type="EMBL" id="TWX66989.1"/>
    </source>
</evidence>
<reference evidence="9 11" key="1">
    <citation type="submission" date="2019-07" db="EMBL/GenBank/DDBJ databases">
        <title>Genomes of sea-ice associated Colwellia species.</title>
        <authorList>
            <person name="Bowman J.P."/>
        </authorList>
    </citation>
    <scope>NUCLEOTIDE SEQUENCE [LARGE SCALE GENOMIC DNA]</scope>
    <source>
        <strain evidence="8 10">ACAM 607</strain>
        <strain evidence="9 11">IC036</strain>
    </source>
</reference>
<dbReference type="PANTHER" id="PTHR24960">
    <property type="entry name" value="PHOTOSYSTEM I IRON-SULFUR CENTER-RELATED"/>
    <property type="match status" value="1"/>
</dbReference>
<dbReference type="PANTHER" id="PTHR24960:SF79">
    <property type="entry name" value="PHOTOSYSTEM I IRON-SULFUR CENTER"/>
    <property type="match status" value="1"/>
</dbReference>
<keyword evidence="2 6" id="KW-0479">Metal-binding</keyword>
<dbReference type="PROSITE" id="PS51379">
    <property type="entry name" value="4FE4S_FER_2"/>
    <property type="match status" value="2"/>
</dbReference>
<dbReference type="CDD" id="cd10564">
    <property type="entry name" value="NapF_like"/>
    <property type="match status" value="1"/>
</dbReference>
<feature type="binding site" evidence="6">
    <location>
        <position position="42"/>
    </location>
    <ligand>
        <name>[4Fe-4S] cluster</name>
        <dbReference type="ChEBI" id="CHEBI:49883"/>
        <label>1</label>
    </ligand>
</feature>
<name>A0A5C6QDR1_9GAMM</name>
<comment type="subunit">
    <text evidence="6">Interacts with the cytoplasmic NapA precursor.</text>
</comment>
<evidence type="ECO:0000313" key="11">
    <source>
        <dbReference type="Proteomes" id="UP000321917"/>
    </source>
</evidence>
<dbReference type="SUPFAM" id="SSF54862">
    <property type="entry name" value="4Fe-4S ferredoxins"/>
    <property type="match status" value="1"/>
</dbReference>
<keyword evidence="10" id="KW-1185">Reference proteome</keyword>
<comment type="caution">
    <text evidence="9">The sequence shown here is derived from an EMBL/GenBank/DDBJ whole genome shotgun (WGS) entry which is preliminary data.</text>
</comment>
<evidence type="ECO:0000256" key="6">
    <source>
        <dbReference type="HAMAP-Rule" id="MF_02201"/>
    </source>
</evidence>
<dbReference type="InterPro" id="IPR050157">
    <property type="entry name" value="PSI_iron-sulfur_center"/>
</dbReference>
<dbReference type="OrthoDB" id="9808559at2"/>
<comment type="cofactor">
    <cofactor evidence="6">
        <name>[4Fe-4S] cluster</name>
        <dbReference type="ChEBI" id="CHEBI:49883"/>
    </cofactor>
</comment>
<feature type="binding site" evidence="6">
    <location>
        <position position="144"/>
    </location>
    <ligand>
        <name>[4Fe-4S] cluster</name>
        <dbReference type="ChEBI" id="CHEBI:49883"/>
        <label>3</label>
    </ligand>
</feature>
<evidence type="ECO:0000256" key="4">
    <source>
        <dbReference type="ARBA" id="ARBA00023004"/>
    </source>
</evidence>
<dbReference type="PROSITE" id="PS00198">
    <property type="entry name" value="4FE4S_FER_1"/>
    <property type="match status" value="2"/>
</dbReference>
<dbReference type="RefSeq" id="WP_146800044.1">
    <property type="nucleotide sequence ID" value="NZ_VOLP01000018.1"/>
</dbReference>
<feature type="binding site" evidence="6">
    <location>
        <position position="68"/>
    </location>
    <ligand>
        <name>[4Fe-4S] cluster</name>
        <dbReference type="ChEBI" id="CHEBI:49883"/>
        <label>2</label>
    </ligand>
</feature>
<dbReference type="InterPro" id="IPR004496">
    <property type="entry name" value="NapF"/>
</dbReference>
<organism evidence="9 11">
    <name type="scientific">Colwellia hornerae</name>
    <dbReference type="NCBI Taxonomy" id="89402"/>
    <lineage>
        <taxon>Bacteria</taxon>
        <taxon>Pseudomonadati</taxon>
        <taxon>Pseudomonadota</taxon>
        <taxon>Gammaproteobacteria</taxon>
        <taxon>Alteromonadales</taxon>
        <taxon>Colwelliaceae</taxon>
        <taxon>Colwellia</taxon>
    </lineage>
</organism>
<dbReference type="HAMAP" id="MF_02201">
    <property type="entry name" value="NapF"/>
    <property type="match status" value="1"/>
</dbReference>
<feature type="domain" description="4Fe-4S ferredoxin-type" evidence="7">
    <location>
        <begin position="135"/>
        <end position="164"/>
    </location>
</feature>
<proteinExistence type="inferred from homology"/>
<evidence type="ECO:0000256" key="3">
    <source>
        <dbReference type="ARBA" id="ARBA00022737"/>
    </source>
</evidence>
<evidence type="ECO:0000313" key="10">
    <source>
        <dbReference type="Proteomes" id="UP000321525"/>
    </source>
</evidence>
<comment type="subcellular location">
    <subcellularLocation>
        <location evidence="6">Cytoplasm</location>
    </subcellularLocation>
</comment>
<keyword evidence="5 6" id="KW-0411">Iron-sulfur</keyword>
<dbReference type="InterPro" id="IPR017900">
    <property type="entry name" value="4Fe4S_Fe_S_CS"/>
</dbReference>
<feature type="binding site" evidence="6">
    <location>
        <position position="154"/>
    </location>
    <ligand>
        <name>[4Fe-4S] cluster</name>
        <dbReference type="ChEBI" id="CHEBI:49883"/>
        <label>3</label>
    </ligand>
</feature>
<feature type="binding site" evidence="6">
    <location>
        <position position="150"/>
    </location>
    <ligand>
        <name>[4Fe-4S] cluster</name>
        <dbReference type="ChEBI" id="CHEBI:49883"/>
        <label>3</label>
    </ligand>
</feature>
<dbReference type="Pfam" id="PF13187">
    <property type="entry name" value="Fer4_9"/>
    <property type="match status" value="1"/>
</dbReference>
<dbReference type="InterPro" id="IPR017896">
    <property type="entry name" value="4Fe4S_Fe-S-bd"/>
</dbReference>
<evidence type="ECO:0000256" key="5">
    <source>
        <dbReference type="ARBA" id="ARBA00023014"/>
    </source>
</evidence>
<dbReference type="GO" id="GO:0051539">
    <property type="term" value="F:4 iron, 4 sulfur cluster binding"/>
    <property type="evidence" value="ECO:0007669"/>
    <property type="project" value="UniProtKB-UniRule"/>
</dbReference>
<feature type="binding site" evidence="6">
    <location>
        <position position="46"/>
    </location>
    <ligand>
        <name>[4Fe-4S] cluster</name>
        <dbReference type="ChEBI" id="CHEBI:49883"/>
        <label>1</label>
    </ligand>
</feature>
<dbReference type="AlphaFoldDB" id="A0A5C6QDR1"/>
<accession>A0A5C6QDR1</accession>
<feature type="binding site" evidence="6">
    <location>
        <position position="78"/>
    </location>
    <ligand>
        <name>[4Fe-4S] cluster</name>
        <dbReference type="ChEBI" id="CHEBI:49883"/>
        <label>2</label>
    </ligand>
</feature>
<dbReference type="EMBL" id="VOLQ01000016">
    <property type="protein sequence ID" value="TWX66989.1"/>
    <property type="molecule type" value="Genomic_DNA"/>
</dbReference>
<gene>
    <name evidence="6 9" type="primary">napF</name>
    <name evidence="8" type="ORF">ESZ26_13725</name>
    <name evidence="9" type="ORF">ESZ27_09875</name>
</gene>
<evidence type="ECO:0000259" key="7">
    <source>
        <dbReference type="PROSITE" id="PS51379"/>
    </source>
</evidence>
<comment type="function">
    <text evidence="6">Could be involved in the maturation of NapA, the catalytic subunit of the periplasmic nitrate reductase, before its export into the periplasm.</text>
</comment>
<dbReference type="EMBL" id="VOLR01000019">
    <property type="protein sequence ID" value="TWX57486.1"/>
    <property type="molecule type" value="Genomic_DNA"/>
</dbReference>
<keyword evidence="6" id="KW-0963">Cytoplasm</keyword>
<feature type="binding site" evidence="6">
    <location>
        <position position="74"/>
    </location>
    <ligand>
        <name>[4Fe-4S] cluster</name>
        <dbReference type="ChEBI" id="CHEBI:49883"/>
        <label>2</label>
    </ligand>
</feature>
<dbReference type="GO" id="GO:0005737">
    <property type="term" value="C:cytoplasm"/>
    <property type="evidence" value="ECO:0007669"/>
    <property type="project" value="UniProtKB-SubCell"/>
</dbReference>
<feature type="domain" description="4Fe-4S ferredoxin-type" evidence="7">
    <location>
        <begin position="23"/>
        <end position="56"/>
    </location>
</feature>
<dbReference type="NCBIfam" id="TIGR00402">
    <property type="entry name" value="napF"/>
    <property type="match status" value="1"/>
</dbReference>
<feature type="binding site" evidence="6">
    <location>
        <position position="39"/>
    </location>
    <ligand>
        <name>[4Fe-4S] cluster</name>
        <dbReference type="ChEBI" id="CHEBI:49883"/>
        <label>1</label>
    </ligand>
</feature>
<dbReference type="GO" id="GO:0046872">
    <property type="term" value="F:metal ion binding"/>
    <property type="evidence" value="ECO:0007669"/>
    <property type="project" value="UniProtKB-KW"/>
</dbReference>
<feature type="binding site" evidence="6">
    <location>
        <position position="36"/>
    </location>
    <ligand>
        <name>[4Fe-4S] cluster</name>
        <dbReference type="ChEBI" id="CHEBI:49883"/>
        <label>1</label>
    </ligand>
</feature>
<protein>
    <recommendedName>
        <fullName evidence="6">Ferredoxin-type protein NapF</fullName>
    </recommendedName>
</protein>
<dbReference type="Proteomes" id="UP000321525">
    <property type="component" value="Unassembled WGS sequence"/>
</dbReference>
<keyword evidence="1 6" id="KW-0004">4Fe-4S</keyword>
<comment type="similarity">
    <text evidence="6">Belongs to the NapF family.</text>
</comment>
<evidence type="ECO:0000313" key="8">
    <source>
        <dbReference type="EMBL" id="TWX57486.1"/>
    </source>
</evidence>
<dbReference type="Proteomes" id="UP000321917">
    <property type="component" value="Unassembled WGS sequence"/>
</dbReference>
<evidence type="ECO:0000256" key="1">
    <source>
        <dbReference type="ARBA" id="ARBA00022485"/>
    </source>
</evidence>
<keyword evidence="4 6" id="KW-0408">Iron</keyword>
<dbReference type="Pfam" id="PF12838">
    <property type="entry name" value="Fer4_7"/>
    <property type="match status" value="1"/>
</dbReference>
<dbReference type="Gene3D" id="3.30.70.20">
    <property type="match status" value="2"/>
</dbReference>
<feature type="binding site" evidence="6">
    <location>
        <position position="71"/>
    </location>
    <ligand>
        <name>[4Fe-4S] cluster</name>
        <dbReference type="ChEBI" id="CHEBI:49883"/>
        <label>2</label>
    </ligand>
</feature>
<feature type="binding site" evidence="6">
    <location>
        <position position="147"/>
    </location>
    <ligand>
        <name>[4Fe-4S] cluster</name>
        <dbReference type="ChEBI" id="CHEBI:49883"/>
        <label>3</label>
    </ligand>
</feature>